<organism evidence="1 2">
    <name type="scientific">Oerskovia merdavium</name>
    <dbReference type="NCBI Taxonomy" id="2762227"/>
    <lineage>
        <taxon>Bacteria</taxon>
        <taxon>Bacillati</taxon>
        <taxon>Actinomycetota</taxon>
        <taxon>Actinomycetes</taxon>
        <taxon>Micrococcales</taxon>
        <taxon>Cellulomonadaceae</taxon>
        <taxon>Oerskovia</taxon>
    </lineage>
</organism>
<sequence length="159" mass="17050">MAGIENATRTQVVIAALTAAGPQREDETGPQWEARQAALAAKFAAVIGNDRHPVVKAVEQVAGENTKIFTASVVSIVKEESSKRGLVTLHTGTERSDDGTETVRTERTDNPIGLAMAKQIRTLVGHDVVVWVEVETMANGNKARVLRHVEDRGETKAAA</sequence>
<proteinExistence type="predicted"/>
<comment type="caution">
    <text evidence="1">The sequence shown here is derived from an EMBL/GenBank/DDBJ whole genome shotgun (WGS) entry which is preliminary data.</text>
</comment>
<keyword evidence="2" id="KW-1185">Reference proteome</keyword>
<dbReference type="Proteomes" id="UP000655570">
    <property type="component" value="Unassembled WGS sequence"/>
</dbReference>
<evidence type="ECO:0000313" key="1">
    <source>
        <dbReference type="EMBL" id="MBD7982815.1"/>
    </source>
</evidence>
<name>A0ABR8U4X9_9CELL</name>
<reference evidence="1 2" key="1">
    <citation type="submission" date="2020-08" db="EMBL/GenBank/DDBJ databases">
        <title>A Genomic Blueprint of the Chicken Gut Microbiome.</title>
        <authorList>
            <person name="Gilroy R."/>
            <person name="Ravi A."/>
            <person name="Getino M."/>
            <person name="Pursley I."/>
            <person name="Horton D.L."/>
            <person name="Alikhan N.-F."/>
            <person name="Baker D."/>
            <person name="Gharbi K."/>
            <person name="Hall N."/>
            <person name="Watson M."/>
            <person name="Adriaenssens E.M."/>
            <person name="Foster-Nyarko E."/>
            <person name="Jarju S."/>
            <person name="Secka A."/>
            <person name="Antonio M."/>
            <person name="Oren A."/>
            <person name="Chaudhuri R."/>
            <person name="La Ragione R.M."/>
            <person name="Hildebrand F."/>
            <person name="Pallen M.J."/>
        </authorList>
    </citation>
    <scope>NUCLEOTIDE SEQUENCE [LARGE SCALE GENOMIC DNA]</scope>
    <source>
        <strain evidence="1 2">Sa2CUA9</strain>
    </source>
</reference>
<protein>
    <submittedName>
        <fullName evidence="1">Uncharacterized protein</fullName>
    </submittedName>
</protein>
<gene>
    <name evidence="1" type="ORF">H9641_19145</name>
</gene>
<dbReference type="RefSeq" id="WP_068624019.1">
    <property type="nucleotide sequence ID" value="NZ_JACSQF010000029.1"/>
</dbReference>
<accession>A0ABR8U4X9</accession>
<evidence type="ECO:0000313" key="2">
    <source>
        <dbReference type="Proteomes" id="UP000655570"/>
    </source>
</evidence>
<dbReference type="EMBL" id="JACSQF010000029">
    <property type="protein sequence ID" value="MBD7982815.1"/>
    <property type="molecule type" value="Genomic_DNA"/>
</dbReference>